<feature type="compositionally biased region" description="Basic and acidic residues" evidence="1">
    <location>
        <begin position="1"/>
        <end position="24"/>
    </location>
</feature>
<name>A0A811KA88_9BILA</name>
<proteinExistence type="predicted"/>
<reference evidence="2" key="1">
    <citation type="submission" date="2020-09" db="EMBL/GenBank/DDBJ databases">
        <authorList>
            <person name="Kikuchi T."/>
        </authorList>
    </citation>
    <scope>NUCLEOTIDE SEQUENCE</scope>
    <source>
        <strain evidence="2">SH1</strain>
    </source>
</reference>
<dbReference type="Proteomes" id="UP000614601">
    <property type="component" value="Unassembled WGS sequence"/>
</dbReference>
<dbReference type="AlphaFoldDB" id="A0A811KA88"/>
<feature type="compositionally biased region" description="Basic and acidic residues" evidence="1">
    <location>
        <begin position="55"/>
        <end position="79"/>
    </location>
</feature>
<evidence type="ECO:0000256" key="1">
    <source>
        <dbReference type="SAM" id="MobiDB-lite"/>
    </source>
</evidence>
<organism evidence="2 3">
    <name type="scientific">Bursaphelenchus okinawaensis</name>
    <dbReference type="NCBI Taxonomy" id="465554"/>
    <lineage>
        <taxon>Eukaryota</taxon>
        <taxon>Metazoa</taxon>
        <taxon>Ecdysozoa</taxon>
        <taxon>Nematoda</taxon>
        <taxon>Chromadorea</taxon>
        <taxon>Rhabditida</taxon>
        <taxon>Tylenchina</taxon>
        <taxon>Tylenchomorpha</taxon>
        <taxon>Aphelenchoidea</taxon>
        <taxon>Aphelenchoididae</taxon>
        <taxon>Bursaphelenchus</taxon>
    </lineage>
</organism>
<dbReference type="Proteomes" id="UP000783686">
    <property type="component" value="Unassembled WGS sequence"/>
</dbReference>
<gene>
    <name evidence="2" type="ORF">BOKJ2_LOCUS4204</name>
</gene>
<evidence type="ECO:0000313" key="3">
    <source>
        <dbReference type="Proteomes" id="UP000614601"/>
    </source>
</evidence>
<comment type="caution">
    <text evidence="2">The sequence shown here is derived from an EMBL/GenBank/DDBJ whole genome shotgun (WGS) entry which is preliminary data.</text>
</comment>
<evidence type="ECO:0000313" key="2">
    <source>
        <dbReference type="EMBL" id="CAD5212403.1"/>
    </source>
</evidence>
<sequence length="87" mass="9760">MSSEARVERDRVEWARGERGRGEQRLLSSPNIHHPSANHRPAPRPTSVVCKLKKDRAEGAPKATRESGGRDEKTVKETQNDYEVVVA</sequence>
<feature type="region of interest" description="Disordered" evidence="1">
    <location>
        <begin position="1"/>
        <end position="87"/>
    </location>
</feature>
<protein>
    <submittedName>
        <fullName evidence="2">Uncharacterized protein</fullName>
    </submittedName>
</protein>
<dbReference type="EMBL" id="CAJFDH010000002">
    <property type="protein sequence ID" value="CAD5212403.1"/>
    <property type="molecule type" value="Genomic_DNA"/>
</dbReference>
<accession>A0A811KA88</accession>
<keyword evidence="3" id="KW-1185">Reference proteome</keyword>
<dbReference type="EMBL" id="CAJFCW020000002">
    <property type="protein sequence ID" value="CAG9095864.1"/>
    <property type="molecule type" value="Genomic_DNA"/>
</dbReference>